<proteinExistence type="predicted"/>
<dbReference type="InterPro" id="IPR013103">
    <property type="entry name" value="RVT_2"/>
</dbReference>
<sequence length="259" mass="30320">MQEEIYEFERLHVWELVPPPDCAMVIALKWIYKVKLDEYGDVLKNKESQLEGFVDPDHPHHVYRLKKALYDLKQAPRAWYGTLSKFLLGKGFSKGVVDPTLFIRRTGKHILHVQIYVNDIIFASTDSGDCDRFSNEMSSKFQMSMMGQMSFFLDKCDPVDTPMMEHSKLDEDHSSCTVRTSVAITFACNNVHHSRSKHIDIRHHFIREQVEKGVVELYFVRTKYQLADIFTKALPRVRFEFIRPRLGMRSLMPETPKVF</sequence>
<dbReference type="CDD" id="cd09272">
    <property type="entry name" value="RNase_HI_RT_Ty1"/>
    <property type="match status" value="1"/>
</dbReference>
<reference evidence="2" key="2">
    <citation type="submission" date="2022-01" db="EMBL/GenBank/DDBJ databases">
        <authorList>
            <person name="Yamashiro T."/>
            <person name="Shiraishi A."/>
            <person name="Satake H."/>
            <person name="Nakayama K."/>
        </authorList>
    </citation>
    <scope>NUCLEOTIDE SEQUENCE</scope>
</reference>
<gene>
    <name evidence="2" type="ORF">Tco_1110025</name>
</gene>
<dbReference type="EMBL" id="BQNB010020792">
    <property type="protein sequence ID" value="GJT99686.1"/>
    <property type="molecule type" value="Genomic_DNA"/>
</dbReference>
<reference evidence="2" key="1">
    <citation type="journal article" date="2022" name="Int. J. Mol. Sci.">
        <title>Draft Genome of Tanacetum Coccineum: Genomic Comparison of Closely Related Tanacetum-Family Plants.</title>
        <authorList>
            <person name="Yamashiro T."/>
            <person name="Shiraishi A."/>
            <person name="Nakayama K."/>
            <person name="Satake H."/>
        </authorList>
    </citation>
    <scope>NUCLEOTIDE SEQUENCE</scope>
</reference>
<organism evidence="2 3">
    <name type="scientific">Tanacetum coccineum</name>
    <dbReference type="NCBI Taxonomy" id="301880"/>
    <lineage>
        <taxon>Eukaryota</taxon>
        <taxon>Viridiplantae</taxon>
        <taxon>Streptophyta</taxon>
        <taxon>Embryophyta</taxon>
        <taxon>Tracheophyta</taxon>
        <taxon>Spermatophyta</taxon>
        <taxon>Magnoliopsida</taxon>
        <taxon>eudicotyledons</taxon>
        <taxon>Gunneridae</taxon>
        <taxon>Pentapetalae</taxon>
        <taxon>asterids</taxon>
        <taxon>campanulids</taxon>
        <taxon>Asterales</taxon>
        <taxon>Asteraceae</taxon>
        <taxon>Asteroideae</taxon>
        <taxon>Anthemideae</taxon>
        <taxon>Anthemidinae</taxon>
        <taxon>Tanacetum</taxon>
    </lineage>
</organism>
<evidence type="ECO:0000313" key="2">
    <source>
        <dbReference type="EMBL" id="GJT99686.1"/>
    </source>
</evidence>
<evidence type="ECO:0000259" key="1">
    <source>
        <dbReference type="Pfam" id="PF07727"/>
    </source>
</evidence>
<evidence type="ECO:0000313" key="3">
    <source>
        <dbReference type="Proteomes" id="UP001151760"/>
    </source>
</evidence>
<keyword evidence="3" id="KW-1185">Reference proteome</keyword>
<protein>
    <submittedName>
        <fullName evidence="2">Retrovirus-related pol polyprotein from transposon TNT 1-94</fullName>
    </submittedName>
</protein>
<name>A0ABQ5IK01_9ASTR</name>
<comment type="caution">
    <text evidence="2">The sequence shown here is derived from an EMBL/GenBank/DDBJ whole genome shotgun (WGS) entry which is preliminary data.</text>
</comment>
<dbReference type="Proteomes" id="UP001151760">
    <property type="component" value="Unassembled WGS sequence"/>
</dbReference>
<dbReference type="Pfam" id="PF07727">
    <property type="entry name" value="RVT_2"/>
    <property type="match status" value="1"/>
</dbReference>
<accession>A0ABQ5IK01</accession>
<feature type="domain" description="Reverse transcriptase Ty1/copia-type" evidence="1">
    <location>
        <begin position="51"/>
        <end position="153"/>
    </location>
</feature>